<sequence>MGETVGTNLGIMELKQKLMLSKAYLEDEEFVRDVLATTIEDRMEKEEDRKKEEEYKEESRRKEDYKEESRRKEEEYKEERRRKEEEYRKKEEEYRKKEEEYRKKAEERRLQRIQELELARIEAARWKAEKEARIRESRHKEEEEARLKAQEEARLKAQEEARLKAQEEARLKAEEEARLLAQEEARLKAQRDAKAVEERRKAQEERKMNETIALEEETSLEKERWLVQEQMQQVQEKYKMRMKAEKQKCLQEESCTRMEEQKQFFKQKSDEDMEVPQAIEKVLVFKGERDQMLSVNLDAVAQPVIVGEGKGLSSDLSKVPLIPADKEMCEGKEETPVNVIRDEVKDDINPAILNKETLDLEYDEIEEEKSKLFQGKRKKLSRKTVAELQQKVNLKASRNIILVLHHWCFKGKQDKQDKQGIEKPAGKLHDCIKQVGNMKMGQELRERDDQKTMKANMWKKVRFKSRKSHIDYQKLGNSASERRPCMEILILKGKPLLCIVGLKKEKKKPLENPSPALWTATEGKV</sequence>
<dbReference type="AlphaFoldDB" id="A0A8X6H1A4"/>
<dbReference type="Proteomes" id="UP000887116">
    <property type="component" value="Unassembled WGS sequence"/>
</dbReference>
<name>A0A8X6H1A4_TRICU</name>
<dbReference type="GO" id="GO:0005689">
    <property type="term" value="C:U12-type spliceosomal complex"/>
    <property type="evidence" value="ECO:0007669"/>
    <property type="project" value="TreeGrafter"/>
</dbReference>
<dbReference type="PANTHER" id="PTHR12785:SF6">
    <property type="entry name" value="SPLICING FACTOR 3B SUBUNIT 2"/>
    <property type="match status" value="1"/>
</dbReference>
<reference evidence="3" key="1">
    <citation type="submission" date="2020-07" db="EMBL/GenBank/DDBJ databases">
        <title>Multicomponent nature underlies the extraordinary mechanical properties of spider dragline silk.</title>
        <authorList>
            <person name="Kono N."/>
            <person name="Nakamura H."/>
            <person name="Mori M."/>
            <person name="Yoshida Y."/>
            <person name="Ohtoshi R."/>
            <person name="Malay A.D."/>
            <person name="Moran D.A.P."/>
            <person name="Tomita M."/>
            <person name="Numata K."/>
            <person name="Arakawa K."/>
        </authorList>
    </citation>
    <scope>NUCLEOTIDE SEQUENCE</scope>
</reference>
<comment type="caution">
    <text evidence="3">The sequence shown here is derived from an EMBL/GenBank/DDBJ whole genome shotgun (WGS) entry which is preliminary data.</text>
</comment>
<evidence type="ECO:0000256" key="1">
    <source>
        <dbReference type="SAM" id="MobiDB-lite"/>
    </source>
</evidence>
<feature type="region of interest" description="Disordered" evidence="1">
    <location>
        <begin position="41"/>
        <end position="106"/>
    </location>
</feature>
<dbReference type="PANTHER" id="PTHR12785">
    <property type="entry name" value="SPLICING FACTOR 3B"/>
    <property type="match status" value="1"/>
</dbReference>
<proteinExistence type="predicted"/>
<dbReference type="Pfam" id="PF04037">
    <property type="entry name" value="DUF382"/>
    <property type="match status" value="1"/>
</dbReference>
<feature type="region of interest" description="Disordered" evidence="1">
    <location>
        <begin position="132"/>
        <end position="151"/>
    </location>
</feature>
<evidence type="ECO:0000259" key="2">
    <source>
        <dbReference type="Pfam" id="PF04037"/>
    </source>
</evidence>
<dbReference type="InterPro" id="IPR052584">
    <property type="entry name" value="U2_snRNP_Complex_Component"/>
</dbReference>
<organism evidence="3 4">
    <name type="scientific">Trichonephila clavata</name>
    <name type="common">Joro spider</name>
    <name type="synonym">Nephila clavata</name>
    <dbReference type="NCBI Taxonomy" id="2740835"/>
    <lineage>
        <taxon>Eukaryota</taxon>
        <taxon>Metazoa</taxon>
        <taxon>Ecdysozoa</taxon>
        <taxon>Arthropoda</taxon>
        <taxon>Chelicerata</taxon>
        <taxon>Arachnida</taxon>
        <taxon>Araneae</taxon>
        <taxon>Araneomorphae</taxon>
        <taxon>Entelegynae</taxon>
        <taxon>Araneoidea</taxon>
        <taxon>Nephilidae</taxon>
        <taxon>Trichonephila</taxon>
    </lineage>
</organism>
<feature type="domain" description="DUF382" evidence="2">
    <location>
        <begin position="391"/>
        <end position="477"/>
    </location>
</feature>
<protein>
    <recommendedName>
        <fullName evidence="2">DUF382 domain-containing protein</fullName>
    </recommendedName>
</protein>
<dbReference type="OrthoDB" id="10260794at2759"/>
<gene>
    <name evidence="3" type="primary">NCL1_39192</name>
    <name evidence="3" type="ORF">TNCT_698871</name>
</gene>
<accession>A0A8X6H1A4</accession>
<evidence type="ECO:0000313" key="3">
    <source>
        <dbReference type="EMBL" id="GFR13250.1"/>
    </source>
</evidence>
<keyword evidence="4" id="KW-1185">Reference proteome</keyword>
<dbReference type="InterPro" id="IPR007180">
    <property type="entry name" value="DUF382"/>
</dbReference>
<dbReference type="EMBL" id="BMAO01026903">
    <property type="protein sequence ID" value="GFR13250.1"/>
    <property type="molecule type" value="Genomic_DNA"/>
</dbReference>
<evidence type="ECO:0000313" key="4">
    <source>
        <dbReference type="Proteomes" id="UP000887116"/>
    </source>
</evidence>